<gene>
    <name evidence="1" type="primary">GAT1_1</name>
    <name evidence="1" type="ORF">LPJ66_001927</name>
</gene>
<protein>
    <submittedName>
        <fullName evidence="1">Sodium- and chloride-dependent GABA transporter 1</fullName>
    </submittedName>
</protein>
<evidence type="ECO:0000313" key="1">
    <source>
        <dbReference type="EMBL" id="KAJ1899731.1"/>
    </source>
</evidence>
<dbReference type="Proteomes" id="UP001150581">
    <property type="component" value="Unassembled WGS sequence"/>
</dbReference>
<keyword evidence="2" id="KW-1185">Reference proteome</keyword>
<organism evidence="1 2">
    <name type="scientific">Kickxella alabastrina</name>
    <dbReference type="NCBI Taxonomy" id="61397"/>
    <lineage>
        <taxon>Eukaryota</taxon>
        <taxon>Fungi</taxon>
        <taxon>Fungi incertae sedis</taxon>
        <taxon>Zoopagomycota</taxon>
        <taxon>Kickxellomycotina</taxon>
        <taxon>Kickxellomycetes</taxon>
        <taxon>Kickxellales</taxon>
        <taxon>Kickxellaceae</taxon>
        <taxon>Kickxella</taxon>
    </lineage>
</organism>
<sequence>MLSISRMLPIYGADLNDMSIVGNTSASTNFGSSFSATSTASDGSAGLKIIFSESDFGSDSGHGTCTSAFAGASLIAPHTFDSASFPTLAESPPIHDTSSNTVSLLAQSSGHNRILRRHTQPSPNNQNNQQQQRTSSAVLTRVHPYTRAPNAPLSRRSNSTTALVSGHPQLQQQQQQQNNQQQQGGRLSGKTKMMVIPSINQDGSCKQCANCSTTDTPSWRRHPETQDLLCNACGLFLRLHRKPRPIALDDEGRVQVIRKNAAVRREPINLGRSSSINGNYSNDTYHNGGYPAALQYQPGQYGYSQGYLQPLPPPLRTTTSLTGLQGIGEPFTSLTLQSPVPTPSHHSVFGSQLSIDDMLQFRQFESQPAILGSEIMTPATANSNGNASPPPPLFPSGSP</sequence>
<reference evidence="1" key="1">
    <citation type="submission" date="2022-07" db="EMBL/GenBank/DDBJ databases">
        <title>Phylogenomic reconstructions and comparative analyses of Kickxellomycotina fungi.</title>
        <authorList>
            <person name="Reynolds N.K."/>
            <person name="Stajich J.E."/>
            <person name="Barry K."/>
            <person name="Grigoriev I.V."/>
            <person name="Crous P."/>
            <person name="Smith M.E."/>
        </authorList>
    </citation>
    <scope>NUCLEOTIDE SEQUENCE</scope>
    <source>
        <strain evidence="1">Benny 63K</strain>
    </source>
</reference>
<evidence type="ECO:0000313" key="2">
    <source>
        <dbReference type="Proteomes" id="UP001150581"/>
    </source>
</evidence>
<name>A0ACC1IS59_9FUNG</name>
<proteinExistence type="predicted"/>
<accession>A0ACC1IS59</accession>
<comment type="caution">
    <text evidence="1">The sequence shown here is derived from an EMBL/GenBank/DDBJ whole genome shotgun (WGS) entry which is preliminary data.</text>
</comment>
<dbReference type="EMBL" id="JANBPG010000130">
    <property type="protein sequence ID" value="KAJ1899731.1"/>
    <property type="molecule type" value="Genomic_DNA"/>
</dbReference>